<proteinExistence type="predicted"/>
<comment type="caution">
    <text evidence="1">The sequence shown here is derived from an EMBL/GenBank/DDBJ whole genome shotgun (WGS) entry which is preliminary data.</text>
</comment>
<protein>
    <submittedName>
        <fullName evidence="1">Uncharacterized protein</fullName>
    </submittedName>
</protein>
<evidence type="ECO:0000313" key="1">
    <source>
        <dbReference type="EMBL" id="TGO65382.1"/>
    </source>
</evidence>
<organism evidence="1 2">
    <name type="scientific">Botryotinia narcissicola</name>
    <dbReference type="NCBI Taxonomy" id="278944"/>
    <lineage>
        <taxon>Eukaryota</taxon>
        <taxon>Fungi</taxon>
        <taxon>Dikarya</taxon>
        <taxon>Ascomycota</taxon>
        <taxon>Pezizomycotina</taxon>
        <taxon>Leotiomycetes</taxon>
        <taxon>Helotiales</taxon>
        <taxon>Sclerotiniaceae</taxon>
        <taxon>Botryotinia</taxon>
    </lineage>
</organism>
<dbReference type="OrthoDB" id="3559864at2759"/>
<dbReference type="Proteomes" id="UP000297452">
    <property type="component" value="Unassembled WGS sequence"/>
</dbReference>
<name>A0A4Z1J170_9HELO</name>
<accession>A0A4Z1J170</accession>
<sequence length="333" mass="37775">MSFNPTSLIRSALPNFLHTLVASVASAAPRLANRLVSSMSQRHLSSISINSPDRSLLRKRLNWLQWFIRIINMMPLYTSKASPPRRFVVPDTVVTNATPMASLLPPHQALKNGSTEITTLQPPKDFAGEVTNPTSQAHSTLRAQAPIAITLTSPYDFYYPSQPPTPFPLTLDPKLFITLQSHNYPELILPQLRDLILNIDTNLPAFQAQVGSTFTTADTREERYFTVKPEPELKMILRIFDEWYTDMFPRRAACLIYPDDFEHQPAGEMDTEELACRFPDPDKGGVDMDTGLLRWFIDRDGVGRRSMLSLLLLRGMWEYSIQSITSELDICEF</sequence>
<keyword evidence="2" id="KW-1185">Reference proteome</keyword>
<evidence type="ECO:0000313" key="2">
    <source>
        <dbReference type="Proteomes" id="UP000297452"/>
    </source>
</evidence>
<dbReference type="AlphaFoldDB" id="A0A4Z1J170"/>
<dbReference type="EMBL" id="PQXJ01000078">
    <property type="protein sequence ID" value="TGO65382.1"/>
    <property type="molecule type" value="Genomic_DNA"/>
</dbReference>
<reference evidence="1 2" key="1">
    <citation type="submission" date="2017-12" db="EMBL/GenBank/DDBJ databases">
        <title>Comparative genomics of Botrytis spp.</title>
        <authorList>
            <person name="Valero-Jimenez C.A."/>
            <person name="Tapia P."/>
            <person name="Veloso J."/>
            <person name="Silva-Moreno E."/>
            <person name="Staats M."/>
            <person name="Valdes J.H."/>
            <person name="Van Kan J.A.L."/>
        </authorList>
    </citation>
    <scope>NUCLEOTIDE SEQUENCE [LARGE SCALE GENOMIC DNA]</scope>
    <source>
        <strain evidence="1 2">MUCL2120</strain>
    </source>
</reference>
<gene>
    <name evidence="1" type="ORF">BOTNAR_0078g00080</name>
</gene>